<gene>
    <name evidence="1" type="ORF">S01H1_66147</name>
</gene>
<protein>
    <submittedName>
        <fullName evidence="1">Uncharacterized protein</fullName>
    </submittedName>
</protein>
<proteinExistence type="predicted"/>
<comment type="caution">
    <text evidence="1">The sequence shown here is derived from an EMBL/GenBank/DDBJ whole genome shotgun (WGS) entry which is preliminary data.</text>
</comment>
<reference evidence="1" key="1">
    <citation type="journal article" date="2014" name="Front. Microbiol.">
        <title>High frequency of phylogenetically diverse reductive dehalogenase-homologous genes in deep subseafloor sedimentary metagenomes.</title>
        <authorList>
            <person name="Kawai M."/>
            <person name="Futagami T."/>
            <person name="Toyoda A."/>
            <person name="Takaki Y."/>
            <person name="Nishi S."/>
            <person name="Hori S."/>
            <person name="Arai W."/>
            <person name="Tsubouchi T."/>
            <person name="Morono Y."/>
            <person name="Uchiyama I."/>
            <person name="Ito T."/>
            <person name="Fujiyama A."/>
            <person name="Inagaki F."/>
            <person name="Takami H."/>
        </authorList>
    </citation>
    <scope>NUCLEOTIDE SEQUENCE</scope>
    <source>
        <strain evidence="1">Expedition CK06-06</strain>
    </source>
</reference>
<dbReference type="EMBL" id="BARS01043727">
    <property type="protein sequence ID" value="GAG41517.1"/>
    <property type="molecule type" value="Genomic_DNA"/>
</dbReference>
<sequence length="54" mass="6274">SNNIDHEFIDNETLISARNKLFSLNHKKWEFHHTNKIEKSLLAKKFGGLPLPVC</sequence>
<feature type="non-terminal residue" evidence="1">
    <location>
        <position position="1"/>
    </location>
</feature>
<evidence type="ECO:0000313" key="1">
    <source>
        <dbReference type="EMBL" id="GAG41517.1"/>
    </source>
</evidence>
<accession>X0Y2E0</accession>
<name>X0Y2E0_9ZZZZ</name>
<dbReference type="AlphaFoldDB" id="X0Y2E0"/>
<organism evidence="1">
    <name type="scientific">marine sediment metagenome</name>
    <dbReference type="NCBI Taxonomy" id="412755"/>
    <lineage>
        <taxon>unclassified sequences</taxon>
        <taxon>metagenomes</taxon>
        <taxon>ecological metagenomes</taxon>
    </lineage>
</organism>